<accession>A0A7C9EJ94</accession>
<proteinExistence type="predicted"/>
<dbReference type="EMBL" id="GISG01250664">
    <property type="protein sequence ID" value="MBA4671343.1"/>
    <property type="molecule type" value="Transcribed_RNA"/>
</dbReference>
<evidence type="ECO:0000313" key="1">
    <source>
        <dbReference type="EMBL" id="MBA4671341.1"/>
    </source>
</evidence>
<reference evidence="1" key="1">
    <citation type="journal article" date="2013" name="J. Plant Res.">
        <title>Effect of fungi and light on seed germination of three Opuntia species from semiarid lands of central Mexico.</title>
        <authorList>
            <person name="Delgado-Sanchez P."/>
            <person name="Jimenez-Bremont J.F."/>
            <person name="Guerrero-Gonzalez Mde L."/>
            <person name="Flores J."/>
        </authorList>
    </citation>
    <scope>NUCLEOTIDE SEQUENCE</scope>
    <source>
        <tissue evidence="1">Cladode</tissue>
    </source>
</reference>
<organism evidence="1">
    <name type="scientific">Opuntia streptacantha</name>
    <name type="common">Prickly pear cactus</name>
    <name type="synonym">Opuntia cardona</name>
    <dbReference type="NCBI Taxonomy" id="393608"/>
    <lineage>
        <taxon>Eukaryota</taxon>
        <taxon>Viridiplantae</taxon>
        <taxon>Streptophyta</taxon>
        <taxon>Embryophyta</taxon>
        <taxon>Tracheophyta</taxon>
        <taxon>Spermatophyta</taxon>
        <taxon>Magnoliopsida</taxon>
        <taxon>eudicotyledons</taxon>
        <taxon>Gunneridae</taxon>
        <taxon>Pentapetalae</taxon>
        <taxon>Caryophyllales</taxon>
        <taxon>Cactineae</taxon>
        <taxon>Cactaceae</taxon>
        <taxon>Opuntioideae</taxon>
        <taxon>Opuntia</taxon>
    </lineage>
</organism>
<reference evidence="1" key="2">
    <citation type="submission" date="2020-07" db="EMBL/GenBank/DDBJ databases">
        <authorList>
            <person name="Vera ALvarez R."/>
            <person name="Arias-Moreno D.M."/>
            <person name="Jimenez-Jacinto V."/>
            <person name="Jimenez-Bremont J.F."/>
            <person name="Swaminathan K."/>
            <person name="Moose S.P."/>
            <person name="Guerrero-Gonzalez M.L."/>
            <person name="Marino-Ramirez L."/>
            <person name="Landsman D."/>
            <person name="Rodriguez-Kessler M."/>
            <person name="Delgado-Sanchez P."/>
        </authorList>
    </citation>
    <scope>NUCLEOTIDE SEQUENCE</scope>
    <source>
        <tissue evidence="1">Cladode</tissue>
    </source>
</reference>
<protein>
    <submittedName>
        <fullName evidence="1">Uncharacterized protein</fullName>
    </submittedName>
</protein>
<dbReference type="AlphaFoldDB" id="A0A7C9EJ94"/>
<dbReference type="EMBL" id="GISG01250662">
    <property type="protein sequence ID" value="MBA4671341.1"/>
    <property type="molecule type" value="Transcribed_RNA"/>
</dbReference>
<sequence length="102" mass="11540">MILRQSEHFTTPPSPFPVEVAAMSSRTWPASFNMEARLITSSSNSKFVDDDSPCSSATPFFGVPLTEARGAPMAEVLGKEREEEEEGSRFLRKKRKERFLWV</sequence>
<name>A0A7C9EJ94_OPUST</name>